<keyword evidence="5" id="KW-0479">Metal-binding</keyword>
<dbReference type="GO" id="GO:0005634">
    <property type="term" value="C:nucleus"/>
    <property type="evidence" value="ECO:0007669"/>
    <property type="project" value="UniProtKB-SubCell"/>
</dbReference>
<dbReference type="FunFam" id="3.30.160.60:FF:001043">
    <property type="entry name" value="Zinc finger protein 462"/>
    <property type="match status" value="1"/>
</dbReference>
<dbReference type="Pfam" id="PF23225">
    <property type="entry name" value="zf-C2H2_7th_ZNF462"/>
    <property type="match status" value="7"/>
</dbReference>
<keyword evidence="6" id="KW-0677">Repeat</keyword>
<feature type="domain" description="C2H2-type" evidence="20">
    <location>
        <begin position="2353"/>
        <end position="2375"/>
    </location>
</feature>
<dbReference type="FunFam" id="3.30.160.60:FF:000559">
    <property type="entry name" value="zinc finger protein 462 isoform X1"/>
    <property type="match status" value="1"/>
</dbReference>
<feature type="domain" description="C2H2-type" evidence="20">
    <location>
        <begin position="1838"/>
        <end position="1865"/>
    </location>
</feature>
<evidence type="ECO:0000256" key="3">
    <source>
        <dbReference type="ARBA" id="ARBA00022499"/>
    </source>
</evidence>
<dbReference type="InterPro" id="IPR057832">
    <property type="entry name" value="Znf_C2H2_ZNF462_2nd"/>
</dbReference>
<evidence type="ECO:0000256" key="6">
    <source>
        <dbReference type="ARBA" id="ARBA00022737"/>
    </source>
</evidence>
<dbReference type="FunFam" id="3.30.160.60:FF:001131">
    <property type="entry name" value="Zinc finger protein 462"/>
    <property type="match status" value="1"/>
</dbReference>
<evidence type="ECO:0000256" key="18">
    <source>
        <dbReference type="SAM" id="Coils"/>
    </source>
</evidence>
<protein>
    <recommendedName>
        <fullName evidence="15">Zinc finger protein 462</fullName>
    </recommendedName>
    <alternativeName>
        <fullName evidence="16">Zinc finger PBX1-interacting protein</fullName>
    </alternativeName>
</protein>
<dbReference type="SUPFAM" id="SSF57667">
    <property type="entry name" value="beta-beta-alpha zinc fingers"/>
    <property type="match status" value="3"/>
</dbReference>
<feature type="compositionally biased region" description="Polar residues" evidence="19">
    <location>
        <begin position="39"/>
        <end position="56"/>
    </location>
</feature>
<feature type="coiled-coil region" evidence="18">
    <location>
        <begin position="650"/>
        <end position="698"/>
    </location>
</feature>
<dbReference type="FunFam" id="3.30.160.60:FF:000403">
    <property type="entry name" value="Putative zinc finger protein 462"/>
    <property type="match status" value="1"/>
</dbReference>
<dbReference type="GO" id="GO:0045944">
    <property type="term" value="P:positive regulation of transcription by RNA polymerase II"/>
    <property type="evidence" value="ECO:0007669"/>
    <property type="project" value="TreeGrafter"/>
</dbReference>
<feature type="domain" description="C2H2-type" evidence="20">
    <location>
        <begin position="1971"/>
        <end position="1999"/>
    </location>
</feature>
<reference evidence="21 22" key="1">
    <citation type="submission" date="2019-09" db="EMBL/GenBank/DDBJ databases">
        <title>Bird 10,000 Genomes (B10K) Project - Family phase.</title>
        <authorList>
            <person name="Zhang G."/>
        </authorList>
    </citation>
    <scope>NUCLEOTIDE SEQUENCE [LARGE SCALE GENOMIC DNA]</scope>
    <source>
        <strain evidence="21">B10K-MSB-04</strain>
    </source>
</reference>
<name>A0A7K6ZHY7_9AVES</name>
<feature type="region of interest" description="Disordered" evidence="19">
    <location>
        <begin position="327"/>
        <end position="360"/>
    </location>
</feature>
<dbReference type="FunFam" id="3.30.160.60:FF:000655">
    <property type="entry name" value="Zinc finger protein 462"/>
    <property type="match status" value="1"/>
</dbReference>
<evidence type="ECO:0000256" key="12">
    <source>
        <dbReference type="ARBA" id="ARBA00023163"/>
    </source>
</evidence>
<evidence type="ECO:0000256" key="11">
    <source>
        <dbReference type="ARBA" id="ARBA00023125"/>
    </source>
</evidence>
<feature type="non-terminal residue" evidence="21">
    <location>
        <position position="2444"/>
    </location>
</feature>
<feature type="region of interest" description="Disordered" evidence="19">
    <location>
        <begin position="1043"/>
        <end position="1063"/>
    </location>
</feature>
<keyword evidence="9" id="KW-0832">Ubl conjugation</keyword>
<feature type="domain" description="C2H2-type" evidence="20">
    <location>
        <begin position="1419"/>
        <end position="1447"/>
    </location>
</feature>
<feature type="compositionally biased region" description="Low complexity" evidence="19">
    <location>
        <begin position="540"/>
        <end position="553"/>
    </location>
</feature>
<dbReference type="InterPro" id="IPR059058">
    <property type="entry name" value="Znf-C2H2_ZNF462"/>
</dbReference>
<keyword evidence="3" id="KW-1017">Isopeptide bond</keyword>
<dbReference type="Pfam" id="PF23075">
    <property type="entry name" value="zf-C2H2_ZNF462_11"/>
    <property type="match status" value="2"/>
</dbReference>
<dbReference type="InterPro" id="IPR057830">
    <property type="entry name" value="Znf_C2H2_ZNF462_N"/>
</dbReference>
<dbReference type="GO" id="GO:0003677">
    <property type="term" value="F:DNA binding"/>
    <property type="evidence" value="ECO:0007669"/>
    <property type="project" value="UniProtKB-KW"/>
</dbReference>
<feature type="compositionally biased region" description="Polar residues" evidence="19">
    <location>
        <begin position="374"/>
        <end position="388"/>
    </location>
</feature>
<feature type="compositionally biased region" description="Polar residues" evidence="19">
    <location>
        <begin position="512"/>
        <end position="529"/>
    </location>
</feature>
<dbReference type="GO" id="GO:0008270">
    <property type="term" value="F:zinc ion binding"/>
    <property type="evidence" value="ECO:0007669"/>
    <property type="project" value="UniProtKB-KW"/>
</dbReference>
<keyword evidence="10" id="KW-0805">Transcription regulation</keyword>
<proteinExistence type="predicted"/>
<keyword evidence="13" id="KW-0539">Nucleus</keyword>
<keyword evidence="18" id="KW-0175">Coiled coil</keyword>
<feature type="region of interest" description="Disordered" evidence="19">
    <location>
        <begin position="33"/>
        <end position="56"/>
    </location>
</feature>
<sequence>MEVLQCDGCDFQAPSYEDLKVHIQDVHTAFLQPTDVSEESPTQPRSGSINASNQTEVEFSSVKDEFAIADEIAGQNAATQMGTGSYYSQSQSFYGQHMAPNPKPTNKFFQCKFCVRYFRSKNLLIEHTRKVHGAQVGGSSVGPHTTGSLNYNIMMHEGFGKVFSCQFCTYKSPRRARIIKHQKMYHKNNLKESSIPLAAAAAVSELTSASVPVQESCKELPAEVVERSILESMVKPLTKSRGNFCCEWCSYQTPRRERWCDHMMKKHRSMVKILSSLRQQQEGTGAPDVQSKSAQNASPNSNYIPMNTAGREMPNANVSNFRSSMSNSLIRSNSSTSSKFSSVSYPQMKPKSPHNSGMVNLSDRSRYGIADMTNSSADLETNSMLNDSSSDEELNEMDSENGLNSMDHQTSGMSAEQLMGSDGNKLLETKGIPFRRYMNRFQCPFCPFLTMHRRSISRHIENIHLSGKTAVYKCDECPFTCKSSLKLGAHKQCHTGATADWDTVNSQSESIASSLNDSTVSYETGSINGRKSAGMMEPVPQQQQQSPQPHSQHPYKCTMCNYSTTTLKGLRVHQQHKHSFCDDLPKYDGLPSNIQQESEADAHTSASTVKKSQTSILGLSSKNNFVAKAARKVLNDCSLDLSPVKKRIRIDEIASNLQSKINQNKQQEDAVINVEDDEEEDEDNEVEIEVELDREEEQYEPMMEVSTSYAHQQMWGRETNESQKEVNFGNMQHDYNSMNGAEIELTLSEDEEDYYSSVSMKEHQSPNASVLGSQSNIYGADQNNETTEFSDSGRLYYCKHCDFSNKSARSVSTHYQRMHPYIKFSFRYILDPNDHSAVYRCLECYIDYTNFEDLQQHYGEHHPEAMNVLNFDQSDLIYRCRFCSYTSPNVRSLMPHYQRMHPTVKINNAMIFSSYVVEQQEGLTTESQTLREILNSAPKTMATSTPVARGAGMPTGFTKSAAKSFSPECENQKEPSVNTVVVYDCDVCSFASPNMHSVLVHYQKKHPEEKASYFRIQKTMRVVSVERGSALAQMSFEMGTPVSPKLSNLASQPPPPPPPPPDLSSELYYCKHCSYSNRSVVGVLVHYQKRHPEIKVTAKYIRQAPPTAAMMRAGELPPGIQRPPVSMQLSRGSSESSVNPPENEMFFCQHCDYGNRTVKGVLIHYQKKHRDFKVNADVIRQHTATIRSLCDHNQKKSSDSMPAHTSSIEQDKTKLRALKCRQCSYTSPYFYALRKHIKKDHPNLKATVTSILRWAFLDGSIKSGYHCEWCIYSHTEPSGLLVHYQRRHPEHYVDYTYMATKLWAGPDPSPPALVMPTETKTYKCRDCIFEASSIWDITNHYQAFHPWAMNRDESVVLDIVKEKDAVGKTDAQLDEVGTRINSENQVTSQMDQAAEDPRLSQEKNVQLASANPAISSTPYQCTVCQSEYNNLHGLLTHYGKKHPGMKLKAADFAQDMDINSGAVYKCRHCPYINIRIHGVLTHYQKRHPSIKVTAEDFVHDVEQSTDITQNDVEETSRIFKQGYGAYQCKLCPYTHGTLEKLKIHYEKYHNQPEFDVFAQSPPKVTASVEPDIVTEIKASPEISVEDIGEIAVPAPHFSTSHLVSHTVFRCQLCKYFCSTRKGIARHYRIKHNNVRAQPEGKNNLFKCALCSYTNPIRKGLAAHYQKRHDIDAYYTHCLAASRTVSDKPNKVIIPSPPKEDTPQLSEELRSAVEKKKCSLCSFQSFSKKGIVSHYMKRHPGVFPKKQHASKLGGYFTAVYAEEHEKSTPVRERNDFERSELDSEAQEIEWLPFRCVKCFKLSFSTAELLCMHYTDHHSKDLKKDFAMLPSGTCSHNAVYQCKHCDTKLHSTAELTSHLSSHNEEFQKRAIRQERRKQLLSKQKYADGAFADFKQDRAFGHLEDASKLKERKVVGYKCKFCVEVHPTLRAICNHLRKHVQYGNVSSTSATVKGLRSHERSHLALAMFTREDKYSCQYCSFVSALRHNLDRHMQTHHGHHKPFRCKLCPFKSSYNSRLKTHILKAHAGEHAYKCSSCTFSTTTISQLKEHSLKVHGKTLTLPRPRIVDLSNSLSHHTSKSCAPAKEVEDSNDSSYSEPPDVQQQLNHYQSAALARNNNISPIPLFRSITVVEKTEAILNCEFCEFSSGYIQSIRRHYRDKHGGKKLFKCKDCSFYTGFKSAFTMHVEAGHSSVPEEEPKDLRCPLCLYHTKYKSNMIDHIVLHREERVVPIEVCRSKLSKYLYGVIFRCDKCTFTCSSDESLQQHVEKHNELKPYKCQLCYYETKHTEELDAHLQDEHKVSRNFELVGWVNLDQLEQMKGKRESSSSGEEEKELSFKSEERDSMKFPDSKAPEKRFPCEFCGRSFTEGSEWERHVLRHGMALNESKQSIREDSKLKENMEECVNTLLVEEKESIGKMVVDFSQNNETAVSIVAADKPLQENSEAKNE</sequence>
<feature type="domain" description="C2H2-type" evidence="20">
    <location>
        <begin position="2244"/>
        <end position="2271"/>
    </location>
</feature>
<comment type="subcellular location">
    <subcellularLocation>
        <location evidence="1">Nucleus</location>
    </subcellularLocation>
</comment>
<evidence type="ECO:0000256" key="1">
    <source>
        <dbReference type="ARBA" id="ARBA00004123"/>
    </source>
</evidence>
<dbReference type="Proteomes" id="UP000538817">
    <property type="component" value="Unassembled WGS sequence"/>
</dbReference>
<evidence type="ECO:0000256" key="10">
    <source>
        <dbReference type="ARBA" id="ARBA00023015"/>
    </source>
</evidence>
<dbReference type="PROSITE" id="PS00028">
    <property type="entry name" value="ZINC_FINGER_C2H2_1"/>
    <property type="match status" value="8"/>
</dbReference>
<dbReference type="InterPro" id="IPR013087">
    <property type="entry name" value="Znf_C2H2_type"/>
</dbReference>
<feature type="domain" description="C2H2-type" evidence="20">
    <location>
        <begin position="2000"/>
        <end position="2028"/>
    </location>
</feature>
<evidence type="ECO:0000256" key="16">
    <source>
        <dbReference type="ARBA" id="ARBA00082114"/>
    </source>
</evidence>
<feature type="non-terminal residue" evidence="21">
    <location>
        <position position="1"/>
    </location>
</feature>
<keyword evidence="4" id="KW-0597">Phosphoprotein</keyword>
<evidence type="ECO:0000256" key="7">
    <source>
        <dbReference type="ARBA" id="ARBA00022771"/>
    </source>
</evidence>
<feature type="compositionally biased region" description="Acidic residues" evidence="19">
    <location>
        <begin position="389"/>
        <end position="399"/>
    </location>
</feature>
<evidence type="ECO:0000256" key="9">
    <source>
        <dbReference type="ARBA" id="ARBA00022843"/>
    </source>
</evidence>
<evidence type="ECO:0000256" key="13">
    <source>
        <dbReference type="ARBA" id="ARBA00023242"/>
    </source>
</evidence>
<dbReference type="FunFam" id="3.30.160.60:FF:000541">
    <property type="entry name" value="Zinc finger protein 462"/>
    <property type="match status" value="1"/>
</dbReference>
<feature type="region of interest" description="Disordered" evidence="19">
    <location>
        <begin position="374"/>
        <end position="399"/>
    </location>
</feature>
<organism evidence="21 22">
    <name type="scientific">Nothoprocta pentlandii</name>
    <dbReference type="NCBI Taxonomy" id="2585814"/>
    <lineage>
        <taxon>Eukaryota</taxon>
        <taxon>Metazoa</taxon>
        <taxon>Chordata</taxon>
        <taxon>Craniata</taxon>
        <taxon>Vertebrata</taxon>
        <taxon>Euteleostomi</taxon>
        <taxon>Archelosauria</taxon>
        <taxon>Archosauria</taxon>
        <taxon>Dinosauria</taxon>
        <taxon>Saurischia</taxon>
        <taxon>Theropoda</taxon>
        <taxon>Coelurosauria</taxon>
        <taxon>Aves</taxon>
        <taxon>Palaeognathae</taxon>
        <taxon>Tinamiformes</taxon>
        <taxon>Tinamidae</taxon>
        <taxon>Nothoprocta</taxon>
    </lineage>
</organism>
<keyword evidence="2" id="KW-0488">Methylation</keyword>
<evidence type="ECO:0000256" key="14">
    <source>
        <dbReference type="ARBA" id="ARBA00057412"/>
    </source>
</evidence>
<evidence type="ECO:0000256" key="5">
    <source>
        <dbReference type="ARBA" id="ARBA00022723"/>
    </source>
</evidence>
<dbReference type="Pfam" id="PF23077">
    <property type="entry name" value="zf-C2H2_ZNF462_1st"/>
    <property type="match status" value="1"/>
</dbReference>
<dbReference type="PROSITE" id="PS50157">
    <property type="entry name" value="ZINC_FINGER_C2H2_2"/>
    <property type="match status" value="8"/>
</dbReference>
<dbReference type="InterPro" id="IPR050688">
    <property type="entry name" value="Zinc_finger/UBP_domain"/>
</dbReference>
<evidence type="ECO:0000259" key="20">
    <source>
        <dbReference type="PROSITE" id="PS50157"/>
    </source>
</evidence>
<dbReference type="Gene3D" id="3.30.160.60">
    <property type="entry name" value="Classic Zinc Finger"/>
    <property type="match status" value="9"/>
</dbReference>
<dbReference type="Pfam" id="PF23223">
    <property type="entry name" value="zf-C2H2_ZNF462"/>
    <property type="match status" value="1"/>
</dbReference>
<feature type="compositionally biased region" description="Pro residues" evidence="19">
    <location>
        <begin position="1052"/>
        <end position="1062"/>
    </location>
</feature>
<feature type="compositionally biased region" description="Basic and acidic residues" evidence="19">
    <location>
        <begin position="2330"/>
        <end position="2347"/>
    </location>
</feature>
<feature type="region of interest" description="Disordered" evidence="19">
    <location>
        <begin position="2315"/>
        <end position="2347"/>
    </location>
</feature>
<evidence type="ECO:0000313" key="21">
    <source>
        <dbReference type="EMBL" id="NWX83351.1"/>
    </source>
</evidence>
<evidence type="ECO:0000256" key="17">
    <source>
        <dbReference type="PROSITE-ProRule" id="PRU00042"/>
    </source>
</evidence>
<feature type="domain" description="C2H2-type" evidence="20">
    <location>
        <begin position="109"/>
        <end position="137"/>
    </location>
</feature>
<dbReference type="InterPro" id="IPR059059">
    <property type="entry name" value="Znf-C2H2_7th_ZNF462"/>
</dbReference>
<feature type="region of interest" description="Disordered" evidence="19">
    <location>
        <begin position="2069"/>
        <end position="2097"/>
    </location>
</feature>
<evidence type="ECO:0000256" key="8">
    <source>
        <dbReference type="ARBA" id="ARBA00022833"/>
    </source>
</evidence>
<evidence type="ECO:0000256" key="4">
    <source>
        <dbReference type="ARBA" id="ARBA00022553"/>
    </source>
</evidence>
<feature type="compositionally biased region" description="Polar residues" evidence="19">
    <location>
        <begin position="290"/>
        <end position="305"/>
    </location>
</feature>
<keyword evidence="12" id="KW-0804">Transcription</keyword>
<comment type="caution">
    <text evidence="21">The sequence shown here is derived from an EMBL/GenBank/DDBJ whole genome shotgun (WGS) entry which is preliminary data.</text>
</comment>
<dbReference type="PANTHER" id="PTHR24403:SF58">
    <property type="entry name" value="ZINC FINGER PROTEIN 462"/>
    <property type="match status" value="1"/>
</dbReference>
<dbReference type="PANTHER" id="PTHR24403">
    <property type="entry name" value="ZINC FINGER PROTEIN"/>
    <property type="match status" value="1"/>
</dbReference>
<comment type="function">
    <text evidence="14">Zinc finger nuclear factor involved in transcription by regulating chromatin structure and organization. Involved in the pluripotency and differentiation of embryonic stem cells by regulating SOX2, POU5F1/OCT4, and NANOG. By binding PBX1, prevents the heterodimerization of PBX1 and HOXA9 and their binding to DNA. Regulates neuronal development and neural cell differentiation.</text>
</comment>
<evidence type="ECO:0000256" key="15">
    <source>
        <dbReference type="ARBA" id="ARBA00067787"/>
    </source>
</evidence>
<keyword evidence="8" id="KW-0862">Zinc</keyword>
<feature type="region of interest" description="Disordered" evidence="19">
    <location>
        <begin position="512"/>
        <end position="553"/>
    </location>
</feature>
<dbReference type="FunFam" id="3.30.160.60:FF:000734">
    <property type="entry name" value="Zinc finger protein 462"/>
    <property type="match status" value="1"/>
</dbReference>
<dbReference type="InterPro" id="IPR036236">
    <property type="entry name" value="Znf_C2H2_sf"/>
</dbReference>
<feature type="domain" description="C2H2-type" evidence="20">
    <location>
        <begin position="472"/>
        <end position="499"/>
    </location>
</feature>
<gene>
    <name evidence="21" type="primary">Znf462_0</name>
    <name evidence="21" type="ORF">NOTPEN_R08812</name>
</gene>
<feature type="region of interest" description="Disordered" evidence="19">
    <location>
        <begin position="278"/>
        <end position="313"/>
    </location>
</feature>
<keyword evidence="7 17" id="KW-0863">Zinc-finger</keyword>
<keyword evidence="22" id="KW-1185">Reference proteome</keyword>
<evidence type="ECO:0000256" key="19">
    <source>
        <dbReference type="SAM" id="MobiDB-lite"/>
    </source>
</evidence>
<dbReference type="Pfam" id="PF23224">
    <property type="entry name" value="zf-C2H2_2nd_ZNF462"/>
    <property type="match status" value="1"/>
</dbReference>
<dbReference type="InterPro" id="IPR057831">
    <property type="entry name" value="Znf_C2H2_ZNF462_1st"/>
</dbReference>
<evidence type="ECO:0000256" key="2">
    <source>
        <dbReference type="ARBA" id="ARBA00022481"/>
    </source>
</evidence>
<dbReference type="EMBL" id="VZSG01000055">
    <property type="protein sequence ID" value="NWX83351.1"/>
    <property type="molecule type" value="Genomic_DNA"/>
</dbReference>
<evidence type="ECO:0000313" key="22">
    <source>
        <dbReference type="Proteomes" id="UP000538817"/>
    </source>
</evidence>
<dbReference type="SMART" id="SM00355">
    <property type="entry name" value="ZnF_C2H2"/>
    <property type="match status" value="34"/>
</dbReference>
<feature type="compositionally biased region" description="Low complexity" evidence="19">
    <location>
        <begin position="327"/>
        <end position="344"/>
    </location>
</feature>
<keyword evidence="11" id="KW-0238">DNA-binding</keyword>
<accession>A0A7K6ZHY7</accession>